<evidence type="ECO:0000313" key="2">
    <source>
        <dbReference type="EMBL" id="KAF5478385.1"/>
    </source>
</evidence>
<gene>
    <name evidence="2" type="ORF">F2P56_004948</name>
</gene>
<accession>A0A834D6Q8</accession>
<reference evidence="2" key="2">
    <citation type="submission" date="2020-03" db="EMBL/GenBank/DDBJ databases">
        <title>Walnut 2.0.</title>
        <authorList>
            <person name="Marrano A."/>
            <person name="Britton M."/>
            <person name="Zimin A.V."/>
            <person name="Zaini P.A."/>
            <person name="Workman R."/>
            <person name="Puiu D."/>
            <person name="Bianco L."/>
            <person name="Allen B.J."/>
            <person name="Troggio M."/>
            <person name="Leslie C.A."/>
            <person name="Timp W."/>
            <person name="Dendekar A."/>
            <person name="Salzberg S.L."/>
            <person name="Neale D.B."/>
        </authorList>
    </citation>
    <scope>NUCLEOTIDE SEQUENCE</scope>
    <source>
        <tissue evidence="2">Leaves</tissue>
    </source>
</reference>
<protein>
    <submittedName>
        <fullName evidence="2">Uncharacterized protein</fullName>
    </submittedName>
</protein>
<organism evidence="2 3">
    <name type="scientific">Juglans regia</name>
    <name type="common">English walnut</name>
    <dbReference type="NCBI Taxonomy" id="51240"/>
    <lineage>
        <taxon>Eukaryota</taxon>
        <taxon>Viridiplantae</taxon>
        <taxon>Streptophyta</taxon>
        <taxon>Embryophyta</taxon>
        <taxon>Tracheophyta</taxon>
        <taxon>Spermatophyta</taxon>
        <taxon>Magnoliopsida</taxon>
        <taxon>eudicotyledons</taxon>
        <taxon>Gunneridae</taxon>
        <taxon>Pentapetalae</taxon>
        <taxon>rosids</taxon>
        <taxon>fabids</taxon>
        <taxon>Fagales</taxon>
        <taxon>Juglandaceae</taxon>
        <taxon>Juglans</taxon>
    </lineage>
</organism>
<proteinExistence type="predicted"/>
<comment type="caution">
    <text evidence="2">The sequence shown here is derived from an EMBL/GenBank/DDBJ whole genome shotgun (WGS) entry which is preliminary data.</text>
</comment>
<dbReference type="Gramene" id="Jr02_19120_p3">
    <property type="protein sequence ID" value="cds.Jr02_19120_p3"/>
    <property type="gene ID" value="Jr02_19120"/>
</dbReference>
<evidence type="ECO:0000256" key="1">
    <source>
        <dbReference type="SAM" id="MobiDB-lite"/>
    </source>
</evidence>
<feature type="compositionally biased region" description="Acidic residues" evidence="1">
    <location>
        <begin position="63"/>
        <end position="73"/>
    </location>
</feature>
<name>A0A834D6Q8_JUGRE</name>
<dbReference type="Proteomes" id="UP000619265">
    <property type="component" value="Unassembled WGS sequence"/>
</dbReference>
<sequence>MPYPLSPSHSFRSDLSLHFLSFSLLKTSTETTHSAGSIACSLASTGLNFVFPSLCFGNGGGTDMDDAADEQPEAGDRRKRPSAGHSCDPTGGCSQQQHELVLLFLLA</sequence>
<dbReference type="AlphaFoldDB" id="A0A834D6Q8"/>
<dbReference type="EMBL" id="LIHL02000002">
    <property type="protein sequence ID" value="KAF5478385.1"/>
    <property type="molecule type" value="Genomic_DNA"/>
</dbReference>
<feature type="region of interest" description="Disordered" evidence="1">
    <location>
        <begin position="62"/>
        <end position="94"/>
    </location>
</feature>
<reference evidence="2" key="1">
    <citation type="submission" date="2015-10" db="EMBL/GenBank/DDBJ databases">
        <authorList>
            <person name="Martinez-Garcia P.J."/>
            <person name="Crepeau M.W."/>
            <person name="Puiu D."/>
            <person name="Gonzalez-Ibeas D."/>
            <person name="Whalen J."/>
            <person name="Stevens K."/>
            <person name="Paul R."/>
            <person name="Butterfield T."/>
            <person name="Britton M."/>
            <person name="Reagan R."/>
            <person name="Chakraborty S."/>
            <person name="Walawage S.L."/>
            <person name="Vasquez-Gross H.A."/>
            <person name="Cardeno C."/>
            <person name="Famula R."/>
            <person name="Pratt K."/>
            <person name="Kuruganti S."/>
            <person name="Aradhya M.K."/>
            <person name="Leslie C.A."/>
            <person name="Dandekar A.M."/>
            <person name="Salzberg S.L."/>
            <person name="Wegrzyn J.L."/>
            <person name="Langley C.H."/>
            <person name="Neale D.B."/>
        </authorList>
    </citation>
    <scope>NUCLEOTIDE SEQUENCE</scope>
    <source>
        <tissue evidence="2">Leaves</tissue>
    </source>
</reference>
<evidence type="ECO:0000313" key="3">
    <source>
        <dbReference type="Proteomes" id="UP000619265"/>
    </source>
</evidence>